<evidence type="ECO:0000313" key="3">
    <source>
        <dbReference type="Proteomes" id="UP000234254"/>
    </source>
</evidence>
<organism evidence="2 3">
    <name type="scientific">Aspergillus campestris (strain IBT 28561)</name>
    <dbReference type="NCBI Taxonomy" id="1392248"/>
    <lineage>
        <taxon>Eukaryota</taxon>
        <taxon>Fungi</taxon>
        <taxon>Dikarya</taxon>
        <taxon>Ascomycota</taxon>
        <taxon>Pezizomycotina</taxon>
        <taxon>Eurotiomycetes</taxon>
        <taxon>Eurotiomycetidae</taxon>
        <taxon>Eurotiales</taxon>
        <taxon>Aspergillaceae</taxon>
        <taxon>Aspergillus</taxon>
        <taxon>Aspergillus subgen. Circumdati</taxon>
    </lineage>
</organism>
<dbReference type="EMBL" id="MSFM01000014">
    <property type="protein sequence ID" value="PKY00585.1"/>
    <property type="molecule type" value="Genomic_DNA"/>
</dbReference>
<evidence type="ECO:0000313" key="2">
    <source>
        <dbReference type="EMBL" id="PKY00585.1"/>
    </source>
</evidence>
<name>A0A2I1CSI0_ASPC2</name>
<dbReference type="InterPro" id="IPR051678">
    <property type="entry name" value="AGP_Transferase"/>
</dbReference>
<dbReference type="RefSeq" id="XP_024689179.1">
    <property type="nucleotide sequence ID" value="XM_024838381.1"/>
</dbReference>
<dbReference type="Pfam" id="PF01636">
    <property type="entry name" value="APH"/>
    <property type="match status" value="1"/>
</dbReference>
<sequence length="478" mass="55576">MEVRMHYDDAAWEISDKIADAWPNRIFDPVVFNQIGHFLLEHYQAGDAVQFTPLPTGAFNLALRMKFERTRDAIIQFPLPGAIMFPEEKVRNEVAVVRFIAYKSAIPVPFIIHSGRKMESPSQVGPFIIMEYVEHHANMFEILKTPGRPNHERVTLNPDISPTILRGFYREMASVLLSLSKLSQEKIGSLCQVDDTTWEVAARPLSLHMNELVRLGTLPRSKLPVSTFNSASSYFEALAELHISHLISQKNDAVNSADDCRRKFVARFLFRKIVRDQNHKSQWIFSDNGPFPIWCDDLRPGNVLVDADLKIAGVVDWEFTYAAPVEFTHAPPWWLILEKPEYWLKGLDDWCIEYEKRLQLFLEGMTDCKEKELPGKQRLSDRMRHSWESGDFWIMYAARNNFAFDAIYWKKIDQRFFGPTSQCNNICDRWKDRLGLLEPDEKELMERCVQLKLTEMELKDLAWDPDGYTAEYLKNMDA</sequence>
<evidence type="ECO:0000259" key="1">
    <source>
        <dbReference type="Pfam" id="PF01636"/>
    </source>
</evidence>
<dbReference type="GeneID" id="36545905"/>
<dbReference type="InterPro" id="IPR011009">
    <property type="entry name" value="Kinase-like_dom_sf"/>
</dbReference>
<dbReference type="InterPro" id="IPR002575">
    <property type="entry name" value="Aminoglycoside_PTrfase"/>
</dbReference>
<dbReference type="AlphaFoldDB" id="A0A2I1CSI0"/>
<protein>
    <recommendedName>
        <fullName evidence="1">Aminoglycoside phosphotransferase domain-containing protein</fullName>
    </recommendedName>
</protein>
<feature type="domain" description="Aminoglycoside phosphotransferase" evidence="1">
    <location>
        <begin position="52"/>
        <end position="324"/>
    </location>
</feature>
<dbReference type="PANTHER" id="PTHR21310">
    <property type="entry name" value="AMINOGLYCOSIDE PHOSPHOTRANSFERASE-RELATED-RELATED"/>
    <property type="match status" value="1"/>
</dbReference>
<dbReference type="SUPFAM" id="SSF56112">
    <property type="entry name" value="Protein kinase-like (PK-like)"/>
    <property type="match status" value="1"/>
</dbReference>
<reference evidence="2" key="1">
    <citation type="submission" date="2016-12" db="EMBL/GenBank/DDBJ databases">
        <title>The genomes of Aspergillus section Nigri reveals drivers in fungal speciation.</title>
        <authorList>
            <consortium name="DOE Joint Genome Institute"/>
            <person name="Vesth T.C."/>
            <person name="Nybo J."/>
            <person name="Theobald S."/>
            <person name="Brandl J."/>
            <person name="Frisvad J.C."/>
            <person name="Nielsen K.F."/>
            <person name="Lyhne E.K."/>
            <person name="Kogle M.E."/>
            <person name="Kuo A."/>
            <person name="Riley R."/>
            <person name="Clum A."/>
            <person name="Nolan M."/>
            <person name="Lipzen A."/>
            <person name="Salamov A."/>
            <person name="Henrissat B."/>
            <person name="Wiebenga A."/>
            <person name="De vries R.P."/>
            <person name="Grigoriev I.V."/>
            <person name="Mortensen U.H."/>
            <person name="Andersen M.R."/>
            <person name="Baker S.E."/>
        </authorList>
    </citation>
    <scope>NUCLEOTIDE SEQUENCE</scope>
    <source>
        <strain evidence="2">IBT 28561</strain>
    </source>
</reference>
<comment type="caution">
    <text evidence="2">The sequence shown here is derived from an EMBL/GenBank/DDBJ whole genome shotgun (WGS) entry which is preliminary data.</text>
</comment>
<proteinExistence type="predicted"/>
<gene>
    <name evidence="2" type="ORF">P168DRAFT_299958</name>
</gene>
<accession>A0A2I1CSI0</accession>
<dbReference type="OrthoDB" id="5412996at2759"/>
<dbReference type="VEuPathDB" id="FungiDB:P168DRAFT_299958"/>
<dbReference type="Proteomes" id="UP000234254">
    <property type="component" value="Unassembled WGS sequence"/>
</dbReference>
<dbReference type="PANTHER" id="PTHR21310:SF37">
    <property type="entry name" value="AMINOGLYCOSIDE PHOSPHOTRANSFERASE DOMAIN-CONTAINING PROTEIN"/>
    <property type="match status" value="1"/>
</dbReference>
<keyword evidence="3" id="KW-1185">Reference proteome</keyword>